<evidence type="ECO:0000313" key="3">
    <source>
        <dbReference type="Proteomes" id="UP000299102"/>
    </source>
</evidence>
<keyword evidence="3" id="KW-1185">Reference proteome</keyword>
<gene>
    <name evidence="2" type="ORF">EVAR_64565_1</name>
</gene>
<sequence length="221" mass="25550">MYMFYNRYAVLSRWQLLRNVKQRVKRKVANQTGKRALHTKQSHLPPLPSRPAVPLRTFGARGRRLRLGNRADAQLFANTPAAINLAPVRLRALVLGSVSKRRQVPDRRPLTARHSVERIPARWADELVKAACENWLQVARDHTSWKYREETIFSNGRLWLKRTNRSKSAKKKDFFVGQYFHMVGQYTNNYTVYIVGVAKPSVRDSDSHSAGFFFLFGEANP</sequence>
<name>A0A4C1ZEQ6_EUMVA</name>
<dbReference type="EMBL" id="BGZK01001746">
    <property type="protein sequence ID" value="GBP85574.1"/>
    <property type="molecule type" value="Genomic_DNA"/>
</dbReference>
<proteinExistence type="predicted"/>
<protein>
    <submittedName>
        <fullName evidence="2">Uncharacterized protein</fullName>
    </submittedName>
</protein>
<evidence type="ECO:0000313" key="2">
    <source>
        <dbReference type="EMBL" id="GBP85574.1"/>
    </source>
</evidence>
<evidence type="ECO:0000256" key="1">
    <source>
        <dbReference type="SAM" id="MobiDB-lite"/>
    </source>
</evidence>
<organism evidence="2 3">
    <name type="scientific">Eumeta variegata</name>
    <name type="common">Bagworm moth</name>
    <name type="synonym">Eumeta japonica</name>
    <dbReference type="NCBI Taxonomy" id="151549"/>
    <lineage>
        <taxon>Eukaryota</taxon>
        <taxon>Metazoa</taxon>
        <taxon>Ecdysozoa</taxon>
        <taxon>Arthropoda</taxon>
        <taxon>Hexapoda</taxon>
        <taxon>Insecta</taxon>
        <taxon>Pterygota</taxon>
        <taxon>Neoptera</taxon>
        <taxon>Endopterygota</taxon>
        <taxon>Lepidoptera</taxon>
        <taxon>Glossata</taxon>
        <taxon>Ditrysia</taxon>
        <taxon>Tineoidea</taxon>
        <taxon>Psychidae</taxon>
        <taxon>Oiketicinae</taxon>
        <taxon>Eumeta</taxon>
    </lineage>
</organism>
<dbReference type="Proteomes" id="UP000299102">
    <property type="component" value="Unassembled WGS sequence"/>
</dbReference>
<dbReference type="AlphaFoldDB" id="A0A4C1ZEQ6"/>
<comment type="caution">
    <text evidence="2">The sequence shown here is derived from an EMBL/GenBank/DDBJ whole genome shotgun (WGS) entry which is preliminary data.</text>
</comment>
<feature type="region of interest" description="Disordered" evidence="1">
    <location>
        <begin position="28"/>
        <end position="51"/>
    </location>
</feature>
<accession>A0A4C1ZEQ6</accession>
<reference evidence="2 3" key="1">
    <citation type="journal article" date="2019" name="Commun. Biol.">
        <title>The bagworm genome reveals a unique fibroin gene that provides high tensile strength.</title>
        <authorList>
            <person name="Kono N."/>
            <person name="Nakamura H."/>
            <person name="Ohtoshi R."/>
            <person name="Tomita M."/>
            <person name="Numata K."/>
            <person name="Arakawa K."/>
        </authorList>
    </citation>
    <scope>NUCLEOTIDE SEQUENCE [LARGE SCALE GENOMIC DNA]</scope>
</reference>